<gene>
    <name evidence="2" type="ORF">Tci_046691</name>
</gene>
<protein>
    <submittedName>
        <fullName evidence="2">MAK10-like protein</fullName>
    </submittedName>
</protein>
<feature type="compositionally biased region" description="Basic and acidic residues" evidence="1">
    <location>
        <begin position="151"/>
        <end position="179"/>
    </location>
</feature>
<name>A0A6L2ML65_TANCI</name>
<comment type="caution">
    <text evidence="2">The sequence shown here is derived from an EMBL/GenBank/DDBJ whole genome shotgun (WGS) entry which is preliminary data.</text>
</comment>
<reference evidence="2" key="1">
    <citation type="journal article" date="2019" name="Sci. Rep.">
        <title>Draft genome of Tanacetum cinerariifolium, the natural source of mosquito coil.</title>
        <authorList>
            <person name="Yamashiro T."/>
            <person name="Shiraishi A."/>
            <person name="Satake H."/>
            <person name="Nakayama K."/>
        </authorList>
    </citation>
    <scope>NUCLEOTIDE SEQUENCE</scope>
</reference>
<sequence>MKVGTTQETLLKLVKAISLPQDVLSTSDFRVIKLKNQVERLMEARLAPNPTGQVNKIASSCEICSGPHDTQYCIENPKRAFVEYASSRTDEAGCKWYTFKLEQNNLGDTYKPSWKSHPNLRNSSFPKRVHFINSITILNIEDEPRDAWIVKPDTKNDDHDTNVKVEKDNKESKEEKREEVEDPEYINTTHHHHLIL</sequence>
<dbReference type="AlphaFoldDB" id="A0A6L2ML65"/>
<dbReference type="EMBL" id="BKCJ010006938">
    <property type="protein sequence ID" value="GEU74713.1"/>
    <property type="molecule type" value="Genomic_DNA"/>
</dbReference>
<accession>A0A6L2ML65</accession>
<proteinExistence type="predicted"/>
<organism evidence="2">
    <name type="scientific">Tanacetum cinerariifolium</name>
    <name type="common">Dalmatian daisy</name>
    <name type="synonym">Chrysanthemum cinerariifolium</name>
    <dbReference type="NCBI Taxonomy" id="118510"/>
    <lineage>
        <taxon>Eukaryota</taxon>
        <taxon>Viridiplantae</taxon>
        <taxon>Streptophyta</taxon>
        <taxon>Embryophyta</taxon>
        <taxon>Tracheophyta</taxon>
        <taxon>Spermatophyta</taxon>
        <taxon>Magnoliopsida</taxon>
        <taxon>eudicotyledons</taxon>
        <taxon>Gunneridae</taxon>
        <taxon>Pentapetalae</taxon>
        <taxon>asterids</taxon>
        <taxon>campanulids</taxon>
        <taxon>Asterales</taxon>
        <taxon>Asteraceae</taxon>
        <taxon>Asteroideae</taxon>
        <taxon>Anthemideae</taxon>
        <taxon>Anthemidinae</taxon>
        <taxon>Tanacetum</taxon>
    </lineage>
</organism>
<evidence type="ECO:0000256" key="1">
    <source>
        <dbReference type="SAM" id="MobiDB-lite"/>
    </source>
</evidence>
<evidence type="ECO:0000313" key="2">
    <source>
        <dbReference type="EMBL" id="GEU74713.1"/>
    </source>
</evidence>
<feature type="region of interest" description="Disordered" evidence="1">
    <location>
        <begin position="151"/>
        <end position="188"/>
    </location>
</feature>